<evidence type="ECO:0000313" key="4">
    <source>
        <dbReference type="Proteomes" id="UP001633002"/>
    </source>
</evidence>
<feature type="region of interest" description="Disordered" evidence="2">
    <location>
        <begin position="1"/>
        <end position="87"/>
    </location>
</feature>
<dbReference type="Proteomes" id="UP001633002">
    <property type="component" value="Unassembled WGS sequence"/>
</dbReference>
<dbReference type="Pfam" id="PF00515">
    <property type="entry name" value="TPR_1"/>
    <property type="match status" value="1"/>
</dbReference>
<dbReference type="PANTHER" id="PTHR46014:SF1">
    <property type="entry name" value="TETRATRICOPEPTIDE REPEAT PROTEIN 1"/>
    <property type="match status" value="1"/>
</dbReference>
<proteinExistence type="predicted"/>
<evidence type="ECO:0000256" key="1">
    <source>
        <dbReference type="PROSITE-ProRule" id="PRU00339"/>
    </source>
</evidence>
<dbReference type="PANTHER" id="PTHR46014">
    <property type="entry name" value="TETRATRICOPEPTIDE REPEAT PROTEIN 1"/>
    <property type="match status" value="1"/>
</dbReference>
<dbReference type="SUPFAM" id="SSF48452">
    <property type="entry name" value="TPR-like"/>
    <property type="match status" value="1"/>
</dbReference>
<feature type="compositionally biased region" description="Acidic residues" evidence="2">
    <location>
        <begin position="50"/>
        <end position="72"/>
    </location>
</feature>
<dbReference type="PROSITE" id="PS50005">
    <property type="entry name" value="TPR"/>
    <property type="match status" value="1"/>
</dbReference>
<dbReference type="InterPro" id="IPR011990">
    <property type="entry name" value="TPR-like_helical_dom_sf"/>
</dbReference>
<gene>
    <name evidence="3" type="ORF">R1sor_015048</name>
</gene>
<dbReference type="InterPro" id="IPR019734">
    <property type="entry name" value="TPR_rpt"/>
</dbReference>
<feature type="compositionally biased region" description="Acidic residues" evidence="2">
    <location>
        <begin position="1"/>
        <end position="10"/>
    </location>
</feature>
<sequence length="278" mass="31012">MVVIQEEEEKADLQETPSSSKGKVERDQIEEGKRVDQGRGSGGRVGELGQDAEEEGWETASEGGDEFEEVTDEDPHAKPQTSASDQVEELENKVREIDLNQVRKQALDVANAAKAEGNALYGEKKFVEALQAYDRGLSASELKEPNMEPVKEMKEIWAILHCNRAACYVGLDNNDAAIKECTKALELNPEYVKALVRRAQAREKLTFYEEAMADWNKVLEIEPGMTLAKTSLRHLAPLVEEKREKLKEEMLGKLKEAVSEGRELSFSLPTSFGAVMVK</sequence>
<reference evidence="3 4" key="1">
    <citation type="submission" date="2024-09" db="EMBL/GenBank/DDBJ databases">
        <title>Chromosome-scale assembly of Riccia sorocarpa.</title>
        <authorList>
            <person name="Paukszto L."/>
        </authorList>
    </citation>
    <scope>NUCLEOTIDE SEQUENCE [LARGE SCALE GENOMIC DNA]</scope>
    <source>
        <strain evidence="3">LP-2024</strain>
        <tissue evidence="3">Aerial parts of the thallus</tissue>
    </source>
</reference>
<comment type="caution">
    <text evidence="3">The sequence shown here is derived from an EMBL/GenBank/DDBJ whole genome shotgun (WGS) entry which is preliminary data.</text>
</comment>
<protein>
    <recommendedName>
        <fullName evidence="5">Tetratricopeptide repeat protein 1</fullName>
    </recommendedName>
</protein>
<name>A0ABD3HE17_9MARC</name>
<dbReference type="AlphaFoldDB" id="A0ABD3HE17"/>
<dbReference type="EMBL" id="JBJQOH010000004">
    <property type="protein sequence ID" value="KAL3688739.1"/>
    <property type="molecule type" value="Genomic_DNA"/>
</dbReference>
<keyword evidence="4" id="KW-1185">Reference proteome</keyword>
<dbReference type="Gene3D" id="1.25.40.10">
    <property type="entry name" value="Tetratricopeptide repeat domain"/>
    <property type="match status" value="1"/>
</dbReference>
<accession>A0ABD3HE17</accession>
<feature type="repeat" description="TPR" evidence="1">
    <location>
        <begin position="158"/>
        <end position="191"/>
    </location>
</feature>
<evidence type="ECO:0000256" key="2">
    <source>
        <dbReference type="SAM" id="MobiDB-lite"/>
    </source>
</evidence>
<dbReference type="SMART" id="SM00028">
    <property type="entry name" value="TPR"/>
    <property type="match status" value="3"/>
</dbReference>
<dbReference type="InterPro" id="IPR052769">
    <property type="entry name" value="TPR_domain_protein"/>
</dbReference>
<organism evidence="3 4">
    <name type="scientific">Riccia sorocarpa</name>
    <dbReference type="NCBI Taxonomy" id="122646"/>
    <lineage>
        <taxon>Eukaryota</taxon>
        <taxon>Viridiplantae</taxon>
        <taxon>Streptophyta</taxon>
        <taxon>Embryophyta</taxon>
        <taxon>Marchantiophyta</taxon>
        <taxon>Marchantiopsida</taxon>
        <taxon>Marchantiidae</taxon>
        <taxon>Marchantiales</taxon>
        <taxon>Ricciaceae</taxon>
        <taxon>Riccia</taxon>
    </lineage>
</organism>
<evidence type="ECO:0008006" key="5">
    <source>
        <dbReference type="Google" id="ProtNLM"/>
    </source>
</evidence>
<keyword evidence="1" id="KW-0802">TPR repeat</keyword>
<evidence type="ECO:0000313" key="3">
    <source>
        <dbReference type="EMBL" id="KAL3688739.1"/>
    </source>
</evidence>
<feature type="compositionally biased region" description="Basic and acidic residues" evidence="2">
    <location>
        <begin position="22"/>
        <end position="37"/>
    </location>
</feature>